<reference evidence="3 4" key="1">
    <citation type="submission" date="2020-10" db="EMBL/GenBank/DDBJ databases">
        <title>complete genome sequencing of Lysobacter sp. H21R20.</title>
        <authorList>
            <person name="Bae J.-W."/>
            <person name="Lee S.-Y."/>
        </authorList>
    </citation>
    <scope>NUCLEOTIDE SEQUENCE [LARGE SCALE GENOMIC DNA]</scope>
    <source>
        <strain evidence="3 4">H21R20</strain>
    </source>
</reference>
<dbReference type="InterPro" id="IPR010657">
    <property type="entry name" value="ImpA_N"/>
</dbReference>
<proteinExistence type="predicted"/>
<evidence type="ECO:0000313" key="3">
    <source>
        <dbReference type="EMBL" id="QOW19747.1"/>
    </source>
</evidence>
<dbReference type="NCBIfam" id="TIGR03363">
    <property type="entry name" value="VI_chp_8"/>
    <property type="match status" value="1"/>
</dbReference>
<gene>
    <name evidence="3" type="primary">tssA</name>
    <name evidence="3" type="ORF">INQ41_01310</name>
</gene>
<feature type="domain" description="ImpA N-terminal" evidence="2">
    <location>
        <begin position="8"/>
        <end position="130"/>
    </location>
</feature>
<keyword evidence="4" id="KW-1185">Reference proteome</keyword>
<dbReference type="InterPro" id="IPR017740">
    <property type="entry name" value="TssA-like"/>
</dbReference>
<evidence type="ECO:0000313" key="4">
    <source>
        <dbReference type="Proteomes" id="UP000594059"/>
    </source>
</evidence>
<organism evidence="3 4">
    <name type="scientific">Novilysobacter ciconiae</name>
    <dbReference type="NCBI Taxonomy" id="2781022"/>
    <lineage>
        <taxon>Bacteria</taxon>
        <taxon>Pseudomonadati</taxon>
        <taxon>Pseudomonadota</taxon>
        <taxon>Gammaproteobacteria</taxon>
        <taxon>Lysobacterales</taxon>
        <taxon>Lysobacteraceae</taxon>
        <taxon>Novilysobacter</taxon>
    </lineage>
</organism>
<dbReference type="KEGG" id="lcic:INQ41_01310"/>
<sequence length="348" mass="38962">MFDQEELLAPIPGADPVGEDLSFSLEYDAIQEARRADDPSLEQGEWITDLKVADWAAVERMCAKLLRERSKDLRLAVWWSEAQTRNHGFAGLARGYRLVAGLCDRYWDDVHPQVEDDDLEQRIGNLGWLITHSGQWLRDLPLTHAPQGRFSLADFESARLPRSDDDDRPSPETLESARRNTPHEFYVRLAELAPDCLTALAELERAIDECLGHDGPSFTALRDQLEHLQTTTQRFAREAGVLVGGDDPEPGQIDTTVPAPGTPAPRAAALGNEAVASRKEAIAQLRRVAEFFRRTEPHSPVAYLADKAARWGEMPLHVWLKRVIKDDDTLARMEEMLDVADPVDSGSD</sequence>
<evidence type="ECO:0000256" key="1">
    <source>
        <dbReference type="SAM" id="MobiDB-lite"/>
    </source>
</evidence>
<dbReference type="RefSeq" id="WP_193985551.1">
    <property type="nucleotide sequence ID" value="NZ_CP063656.1"/>
</dbReference>
<dbReference type="AlphaFoldDB" id="A0A7S6UG96"/>
<name>A0A7S6UG96_9GAMM</name>
<dbReference type="PANTHER" id="PTHR37951">
    <property type="entry name" value="CYTOPLASMIC PROTEIN-RELATED"/>
    <property type="match status" value="1"/>
</dbReference>
<protein>
    <submittedName>
        <fullName evidence="3">Type VI secretion system protein TssA</fullName>
    </submittedName>
</protein>
<dbReference type="PANTHER" id="PTHR37951:SF1">
    <property type="entry name" value="TYPE VI SECRETION SYSTEM COMPONENT TSSA1"/>
    <property type="match status" value="1"/>
</dbReference>
<accession>A0A7S6UG96</accession>
<dbReference type="EMBL" id="CP063656">
    <property type="protein sequence ID" value="QOW19747.1"/>
    <property type="molecule type" value="Genomic_DNA"/>
</dbReference>
<dbReference type="Proteomes" id="UP000594059">
    <property type="component" value="Chromosome"/>
</dbReference>
<evidence type="ECO:0000259" key="2">
    <source>
        <dbReference type="Pfam" id="PF06812"/>
    </source>
</evidence>
<dbReference type="Pfam" id="PF06812">
    <property type="entry name" value="ImpA_N"/>
    <property type="match status" value="1"/>
</dbReference>
<feature type="region of interest" description="Disordered" evidence="1">
    <location>
        <begin position="158"/>
        <end position="179"/>
    </location>
</feature>